<protein>
    <submittedName>
        <fullName evidence="1">Uncharacterized protein</fullName>
    </submittedName>
</protein>
<proteinExistence type="predicted"/>
<dbReference type="OrthoDB" id="8451174at2"/>
<accession>A0A380W9Y9</accession>
<evidence type="ECO:0000313" key="2">
    <source>
        <dbReference type="Proteomes" id="UP000254343"/>
    </source>
</evidence>
<dbReference type="RefSeq" id="WP_002715752.1">
    <property type="nucleotide sequence ID" value="NZ_UFSI01000001.1"/>
</dbReference>
<reference evidence="1 2" key="1">
    <citation type="submission" date="2018-06" db="EMBL/GenBank/DDBJ databases">
        <authorList>
            <consortium name="Pathogen Informatics"/>
            <person name="Doyle S."/>
        </authorList>
    </citation>
    <scope>NUCLEOTIDE SEQUENCE [LARGE SCALE GENOMIC DNA]</scope>
    <source>
        <strain evidence="1 2">NCTC12722</strain>
    </source>
</reference>
<sequence length="76" mass="8233">MTATAEIRPTLAPFSFQRGAERMICAICADTMVAAEASAFSDNVVSYLWTCDTCGHGFVTKHTLKDCPDAPKQADF</sequence>
<dbReference type="AlphaFoldDB" id="A0A380W9Y9"/>
<evidence type="ECO:0000313" key="1">
    <source>
        <dbReference type="EMBL" id="SUU84927.1"/>
    </source>
</evidence>
<dbReference type="Proteomes" id="UP000254343">
    <property type="component" value="Unassembled WGS sequence"/>
</dbReference>
<name>A0A380W9Y9_AFIFE</name>
<organism evidence="1 2">
    <name type="scientific">Afipia felis</name>
    <name type="common">Cat scratch disease bacillus</name>
    <dbReference type="NCBI Taxonomy" id="1035"/>
    <lineage>
        <taxon>Bacteria</taxon>
        <taxon>Pseudomonadati</taxon>
        <taxon>Pseudomonadota</taxon>
        <taxon>Alphaproteobacteria</taxon>
        <taxon>Hyphomicrobiales</taxon>
        <taxon>Nitrobacteraceae</taxon>
        <taxon>Afipia</taxon>
    </lineage>
</organism>
<gene>
    <name evidence="1" type="ORF">NCTC12722_02130</name>
</gene>
<dbReference type="EMBL" id="UIGB01000001">
    <property type="protein sequence ID" value="SUU84927.1"/>
    <property type="molecule type" value="Genomic_DNA"/>
</dbReference>